<dbReference type="GeneID" id="94286888"/>
<evidence type="ECO:0000313" key="3">
    <source>
        <dbReference type="Proteomes" id="UP000674318"/>
    </source>
</evidence>
<organism evidence="2 3">
    <name type="scientific">Porcisia hertigi</name>
    <dbReference type="NCBI Taxonomy" id="2761500"/>
    <lineage>
        <taxon>Eukaryota</taxon>
        <taxon>Discoba</taxon>
        <taxon>Euglenozoa</taxon>
        <taxon>Kinetoplastea</taxon>
        <taxon>Metakinetoplastina</taxon>
        <taxon>Trypanosomatida</taxon>
        <taxon>Trypanosomatidae</taxon>
        <taxon>Leishmaniinae</taxon>
        <taxon>Porcisia</taxon>
    </lineage>
</organism>
<dbReference type="EMBL" id="JAFJZO010000036">
    <property type="protein sequence ID" value="KAG5490640.1"/>
    <property type="molecule type" value="Genomic_DNA"/>
</dbReference>
<evidence type="ECO:0000313" key="2">
    <source>
        <dbReference type="EMBL" id="KAG5490640.1"/>
    </source>
</evidence>
<keyword evidence="3" id="KW-1185">Reference proteome</keyword>
<evidence type="ECO:0000256" key="1">
    <source>
        <dbReference type="SAM" id="MobiDB-lite"/>
    </source>
</evidence>
<gene>
    <name evidence="2" type="ORF">JKF63_00761</name>
</gene>
<comment type="caution">
    <text evidence="2">The sequence shown here is derived from an EMBL/GenBank/DDBJ whole genome shotgun (WGS) entry which is preliminary data.</text>
</comment>
<feature type="region of interest" description="Disordered" evidence="1">
    <location>
        <begin position="566"/>
        <end position="613"/>
    </location>
</feature>
<accession>A0A836L1C4</accession>
<name>A0A836L1C4_9TRYP</name>
<sequence length="613" mass="66969">MSGITVQLVFAFVGTRVPYYIPGTTATPGSSARSRFGNASCVSINETAPSSVRSDPAGTSPHLNPRAAPKPITAQELLSHLAKPLEPSQQTIRSIEGVTTESASSSTTRSSSHKLPVLELFDYTTLSPLEGTAVLCDEQLLLVLCDIVTSAQLVEALQHEWLEVYSGAHHPHSHNRTSTTLPLTHKTDMAVCTTEERLRNVAQAQQALCKPVGLHLSILGKELVSLQATLATQKEQLAQLRSFTTPAPPTDAASAGSGTEYPLSSVSPDHAALFPLLMELDPSLVSGSAQGTADASTLPKVEAPLGFCETRIRAVDTVIQRATKHNAKLLKLAADERATEEAFEKGDASRACAEYLDHAEQDRSAAEAVIAKFQVEMTRQLKVVRQLVAYITQVRGLVNKAKHDMGVVELILSRLSLTSLRPQLMEEAEALLRRRVILRRAARRQMLMLQETEFVELQQDLESFSQRPEVQKVLPEMVRWYLRAPLPSLQPQEDPVATMLDHALIDREEDEAQELLDKTWVCTADSADPATNALQITKAMLPVERLVLRLQEARASAASYKSRVEELEERLKTHEAAGSPSPPPQENTEAEPPSRQMSVEAGPLEGETDLGQI</sequence>
<protein>
    <submittedName>
        <fullName evidence="2">Uncharacterized protein</fullName>
    </submittedName>
</protein>
<dbReference type="KEGG" id="phet:94286888"/>
<reference evidence="2 3" key="1">
    <citation type="submission" date="2021-02" db="EMBL/GenBank/DDBJ databases">
        <title>Porcisia hertigi Genome sequencing and assembly.</title>
        <authorList>
            <person name="Almutairi H."/>
            <person name="Gatherer D."/>
        </authorList>
    </citation>
    <scope>NUCLEOTIDE SEQUENCE [LARGE SCALE GENOMIC DNA]</scope>
    <source>
        <strain evidence="2 3">C119</strain>
    </source>
</reference>
<feature type="region of interest" description="Disordered" evidence="1">
    <location>
        <begin position="244"/>
        <end position="263"/>
    </location>
</feature>
<feature type="compositionally biased region" description="Basic and acidic residues" evidence="1">
    <location>
        <begin position="566"/>
        <end position="575"/>
    </location>
</feature>
<feature type="region of interest" description="Disordered" evidence="1">
    <location>
        <begin position="47"/>
        <end position="68"/>
    </location>
</feature>
<dbReference type="AlphaFoldDB" id="A0A836L1C4"/>
<dbReference type="RefSeq" id="XP_067752968.1">
    <property type="nucleotide sequence ID" value="XM_067896811.1"/>
</dbReference>
<dbReference type="OrthoDB" id="273528at2759"/>
<proteinExistence type="predicted"/>
<dbReference type="Proteomes" id="UP000674318">
    <property type="component" value="Unassembled WGS sequence"/>
</dbReference>